<reference evidence="1 2" key="1">
    <citation type="submission" date="2013-10" db="EMBL/GenBank/DDBJ databases">
        <title>Whole Genome Shotgun Sequence of Photorhabdus temperata J3.</title>
        <authorList>
            <person name="Park G.-S."/>
            <person name="Hong S.-J."/>
            <person name="Shin J.-H."/>
        </authorList>
    </citation>
    <scope>NUCLEOTIDE SEQUENCE [LARGE SCALE GENOMIC DNA]</scope>
    <source>
        <strain evidence="1 2">J3</strain>
    </source>
</reference>
<dbReference type="EMBL" id="AXDT01000389">
    <property type="protein sequence ID" value="ERT10320.1"/>
    <property type="molecule type" value="Genomic_DNA"/>
</dbReference>
<organism evidence="1 2">
    <name type="scientific">Photorhabdus temperata J3</name>
    <dbReference type="NCBI Taxonomy" id="1389415"/>
    <lineage>
        <taxon>Bacteria</taxon>
        <taxon>Pseudomonadati</taxon>
        <taxon>Pseudomonadota</taxon>
        <taxon>Gammaproteobacteria</taxon>
        <taxon>Enterobacterales</taxon>
        <taxon>Morganellaceae</taxon>
        <taxon>Photorhabdus</taxon>
    </lineage>
</organism>
<evidence type="ECO:0000313" key="2">
    <source>
        <dbReference type="Proteomes" id="UP000017133"/>
    </source>
</evidence>
<gene>
    <name evidence="1" type="ORF">O185_25595</name>
</gene>
<comment type="caution">
    <text evidence="1">The sequence shown here is derived from an EMBL/GenBank/DDBJ whole genome shotgun (WGS) entry which is preliminary data.</text>
</comment>
<dbReference type="AlphaFoldDB" id="U7QT78"/>
<dbReference type="Proteomes" id="UP000017133">
    <property type="component" value="Unassembled WGS sequence"/>
</dbReference>
<keyword evidence="2" id="KW-1185">Reference proteome</keyword>
<accession>U7QT78</accession>
<sequence length="31" mass="3540">MVFNNSLKPAYHKSISENEKIIGFINALYTP</sequence>
<proteinExistence type="predicted"/>
<protein>
    <submittedName>
        <fullName evidence="1">Uncharacterized protein</fullName>
    </submittedName>
</protein>
<name>U7QT78_PHOTE</name>
<evidence type="ECO:0000313" key="1">
    <source>
        <dbReference type="EMBL" id="ERT10320.1"/>
    </source>
</evidence>